<dbReference type="GO" id="GO:0003723">
    <property type="term" value="F:RNA binding"/>
    <property type="evidence" value="ECO:0007669"/>
    <property type="project" value="UniProtKB-UniRule"/>
</dbReference>
<dbReference type="Proteomes" id="UP000245207">
    <property type="component" value="Unassembled WGS sequence"/>
</dbReference>
<sequence length="838" mass="95543">MGDDDWNEATRKNRGYRTKEDDLAKVSISIYVTNFPESCSAKDLFQSCKVYGHVVDSYIPLKRSKSRKRFGFIRFINVFSVERLISNLCTIWIGKFRLHANTTRFQRPSVNTNSSSHSGKWNYLVRNKDKDGRKENISHSDEKMNRGMNYDVQPPSNSFVSTVKGSSTPLLAATLPAIVLDEECLVDRDLDNSVMGEVLHFSSLNNLRVLLYNEGFADVEIMYLGGLWVDIDGVPLNAWSRKSFHKIGSKWGEVMDVEDSTDDMFARKRLCIKTNLVHNILDSFKIIVKGKVFTVRAKELFVWSPSFKDVPEVIQYPDVNSFKNAVVNDFEDIPGANVEEESNCEAISDTCFGDSEEVPVKEKENIQSVNDKEVSKDPFGIYDIFNRSKVGVNSESSIPYPPGFTPEVGNKTTMFANISQEVQQEQHKSASCSSRVFEEVENSDIYVQYEGKGGRTKEIRKWVADFKSVQSSCIKDIKKKLCDIDKILDQGGVTDDVLLSRMEIMKQLHDLNSSNNIDFVQKAKVRWAIEGDENTKFFHGVINRKRANLSVKGIMIDGVWVDDPSCVKEEFRYHFEERFNDPGTRRGSINFRFPNRLSIDQIADLNQRHSSSNVTYPSIWKSILKEFYSLKVQGIDIFSHCKIMIGNGLCTRFWKDRWLDNTSLADSFPRLFALETDIDISVAAKLQSIVASFRRSVRGGVEDHQLQQLVSMLDSVILFSSNDRWICDLNGDGIFRVKDIRNLLDEFFLPKVNVPTRWVNVVLIKINIFAWKLALDRLPTRANLTLRGVVSDPLSCPICELHVEDSSHLFFNCSLAKDVIEFSLSLVECGSAKFYFIC</sequence>
<accession>A0A2U1P289</accession>
<keyword evidence="4" id="KW-1185">Reference proteome</keyword>
<dbReference type="OrthoDB" id="1744977at2759"/>
<evidence type="ECO:0000313" key="4">
    <source>
        <dbReference type="Proteomes" id="UP000245207"/>
    </source>
</evidence>
<keyword evidence="1" id="KW-0694">RNA-binding</keyword>
<organism evidence="3 4">
    <name type="scientific">Artemisia annua</name>
    <name type="common">Sweet wormwood</name>
    <dbReference type="NCBI Taxonomy" id="35608"/>
    <lineage>
        <taxon>Eukaryota</taxon>
        <taxon>Viridiplantae</taxon>
        <taxon>Streptophyta</taxon>
        <taxon>Embryophyta</taxon>
        <taxon>Tracheophyta</taxon>
        <taxon>Spermatophyta</taxon>
        <taxon>Magnoliopsida</taxon>
        <taxon>eudicotyledons</taxon>
        <taxon>Gunneridae</taxon>
        <taxon>Pentapetalae</taxon>
        <taxon>asterids</taxon>
        <taxon>campanulids</taxon>
        <taxon>Asterales</taxon>
        <taxon>Asteraceae</taxon>
        <taxon>Asteroideae</taxon>
        <taxon>Anthemideae</taxon>
        <taxon>Artemisiinae</taxon>
        <taxon>Artemisia</taxon>
    </lineage>
</organism>
<reference evidence="3 4" key="1">
    <citation type="journal article" date="2018" name="Mol. Plant">
        <title>The genome of Artemisia annua provides insight into the evolution of Asteraceae family and artemisinin biosynthesis.</title>
        <authorList>
            <person name="Shen Q."/>
            <person name="Zhang L."/>
            <person name="Liao Z."/>
            <person name="Wang S."/>
            <person name="Yan T."/>
            <person name="Shi P."/>
            <person name="Liu M."/>
            <person name="Fu X."/>
            <person name="Pan Q."/>
            <person name="Wang Y."/>
            <person name="Lv Z."/>
            <person name="Lu X."/>
            <person name="Zhang F."/>
            <person name="Jiang W."/>
            <person name="Ma Y."/>
            <person name="Chen M."/>
            <person name="Hao X."/>
            <person name="Li L."/>
            <person name="Tang Y."/>
            <person name="Lv G."/>
            <person name="Zhou Y."/>
            <person name="Sun X."/>
            <person name="Brodelius P.E."/>
            <person name="Rose J.K.C."/>
            <person name="Tang K."/>
        </authorList>
    </citation>
    <scope>NUCLEOTIDE SEQUENCE [LARGE SCALE GENOMIC DNA]</scope>
    <source>
        <strain evidence="4">cv. Huhao1</strain>
        <tissue evidence="3">Leaf</tissue>
    </source>
</reference>
<protein>
    <recommendedName>
        <fullName evidence="2">RRM domain-containing protein</fullName>
    </recommendedName>
</protein>
<dbReference type="CDD" id="cd00590">
    <property type="entry name" value="RRM_SF"/>
    <property type="match status" value="1"/>
</dbReference>
<evidence type="ECO:0000313" key="3">
    <source>
        <dbReference type="EMBL" id="PWA79876.1"/>
    </source>
</evidence>
<name>A0A2U1P289_ARTAN</name>
<dbReference type="AlphaFoldDB" id="A0A2U1P289"/>
<dbReference type="PANTHER" id="PTHR36617">
    <property type="entry name" value="PROTEIN, PUTATIVE-RELATED"/>
    <property type="match status" value="1"/>
</dbReference>
<evidence type="ECO:0000259" key="2">
    <source>
        <dbReference type="PROSITE" id="PS50102"/>
    </source>
</evidence>
<dbReference type="Gene3D" id="3.30.70.330">
    <property type="match status" value="1"/>
</dbReference>
<gene>
    <name evidence="3" type="ORF">CTI12_AA199580</name>
</gene>
<dbReference type="InterPro" id="IPR026960">
    <property type="entry name" value="RVT-Znf"/>
</dbReference>
<proteinExistence type="predicted"/>
<dbReference type="EMBL" id="PKPP01001792">
    <property type="protein sequence ID" value="PWA79876.1"/>
    <property type="molecule type" value="Genomic_DNA"/>
</dbReference>
<dbReference type="InterPro" id="IPR012677">
    <property type="entry name" value="Nucleotide-bd_a/b_plait_sf"/>
</dbReference>
<feature type="domain" description="RRM" evidence="2">
    <location>
        <begin position="28"/>
        <end position="117"/>
    </location>
</feature>
<evidence type="ECO:0000256" key="1">
    <source>
        <dbReference type="PROSITE-ProRule" id="PRU00176"/>
    </source>
</evidence>
<dbReference type="SUPFAM" id="SSF54928">
    <property type="entry name" value="RNA-binding domain, RBD"/>
    <property type="match status" value="1"/>
</dbReference>
<dbReference type="InterPro" id="IPR000504">
    <property type="entry name" value="RRM_dom"/>
</dbReference>
<dbReference type="Pfam" id="PF13966">
    <property type="entry name" value="zf-RVT"/>
    <property type="match status" value="1"/>
</dbReference>
<dbReference type="PANTHER" id="PTHR36617:SF15">
    <property type="entry name" value="REVERSE TRANSCRIPTASE ZINC-BINDING DOMAIN-CONTAINING PROTEIN"/>
    <property type="match status" value="1"/>
</dbReference>
<dbReference type="InterPro" id="IPR035979">
    <property type="entry name" value="RBD_domain_sf"/>
</dbReference>
<dbReference type="Pfam" id="PF00076">
    <property type="entry name" value="RRM_1"/>
    <property type="match status" value="1"/>
</dbReference>
<dbReference type="SMART" id="SM00360">
    <property type="entry name" value="RRM"/>
    <property type="match status" value="1"/>
</dbReference>
<dbReference type="PROSITE" id="PS50102">
    <property type="entry name" value="RRM"/>
    <property type="match status" value="1"/>
</dbReference>
<comment type="caution">
    <text evidence="3">The sequence shown here is derived from an EMBL/GenBank/DDBJ whole genome shotgun (WGS) entry which is preliminary data.</text>
</comment>